<dbReference type="Proteomes" id="UP000618943">
    <property type="component" value="Unassembled WGS sequence"/>
</dbReference>
<organism evidence="3 4">
    <name type="scientific">Viridibacillus soli</name>
    <dbReference type="NCBI Taxonomy" id="2798301"/>
    <lineage>
        <taxon>Bacteria</taxon>
        <taxon>Bacillati</taxon>
        <taxon>Bacillota</taxon>
        <taxon>Bacilli</taxon>
        <taxon>Bacillales</taxon>
        <taxon>Caryophanaceae</taxon>
        <taxon>Viridibacillus</taxon>
    </lineage>
</organism>
<dbReference type="Gene3D" id="3.30.530.20">
    <property type="match status" value="1"/>
</dbReference>
<dbReference type="CDD" id="cd07812">
    <property type="entry name" value="SRPBCC"/>
    <property type="match status" value="1"/>
</dbReference>
<sequence length="168" mass="19717">MKELGVYRFEEIIEVPIKDLFDYLNKDEHVLKWNSMIVENIYEGSEDDIGEGSIVTTVQKIDKKVYSFEAELIEYKPPYRATMKTKTKEGTSITRYRLTPVGNSTKLEVEASLIPSNWFYKILVKLTGWASKYVFDEQYKNFVTYVYEQENSIDEASNKNPQKEYMNS</sequence>
<dbReference type="Pfam" id="PF08327">
    <property type="entry name" value="AHSA1"/>
    <property type="match status" value="1"/>
</dbReference>
<dbReference type="InterPro" id="IPR013538">
    <property type="entry name" value="ASHA1/2-like_C"/>
</dbReference>
<dbReference type="InterPro" id="IPR023393">
    <property type="entry name" value="START-like_dom_sf"/>
</dbReference>
<feature type="domain" description="Activator of Hsp90 ATPase homologue 1/2-like C-terminal" evidence="2">
    <location>
        <begin position="15"/>
        <end position="121"/>
    </location>
</feature>
<dbReference type="SUPFAM" id="SSF55961">
    <property type="entry name" value="Bet v1-like"/>
    <property type="match status" value="1"/>
</dbReference>
<name>A0ABS1H497_9BACL</name>
<evidence type="ECO:0000256" key="1">
    <source>
        <dbReference type="ARBA" id="ARBA00006817"/>
    </source>
</evidence>
<reference evidence="3 4" key="1">
    <citation type="submission" date="2020-12" db="EMBL/GenBank/DDBJ databases">
        <title>YIM B01967 draft genome.</title>
        <authorList>
            <person name="Yan X."/>
        </authorList>
    </citation>
    <scope>NUCLEOTIDE SEQUENCE [LARGE SCALE GENOMIC DNA]</scope>
    <source>
        <strain evidence="3 4">YIM B01967</strain>
    </source>
</reference>
<accession>A0ABS1H497</accession>
<comment type="similarity">
    <text evidence="1">Belongs to the AHA1 family.</text>
</comment>
<protein>
    <submittedName>
        <fullName evidence="3">SRPBCC family protein</fullName>
    </submittedName>
</protein>
<gene>
    <name evidence="3" type="ORF">JFL43_04995</name>
</gene>
<dbReference type="EMBL" id="JAEOAH010000004">
    <property type="protein sequence ID" value="MBK3494222.1"/>
    <property type="molecule type" value="Genomic_DNA"/>
</dbReference>
<proteinExistence type="inferred from homology"/>
<dbReference type="RefSeq" id="WP_200748186.1">
    <property type="nucleotide sequence ID" value="NZ_JAEOAH010000004.1"/>
</dbReference>
<evidence type="ECO:0000313" key="4">
    <source>
        <dbReference type="Proteomes" id="UP000618943"/>
    </source>
</evidence>
<keyword evidence="4" id="KW-1185">Reference proteome</keyword>
<evidence type="ECO:0000259" key="2">
    <source>
        <dbReference type="Pfam" id="PF08327"/>
    </source>
</evidence>
<comment type="caution">
    <text evidence="3">The sequence shown here is derived from an EMBL/GenBank/DDBJ whole genome shotgun (WGS) entry which is preliminary data.</text>
</comment>
<evidence type="ECO:0000313" key="3">
    <source>
        <dbReference type="EMBL" id="MBK3494222.1"/>
    </source>
</evidence>